<dbReference type="InterPro" id="IPR021109">
    <property type="entry name" value="Peptidase_aspartic_dom_sf"/>
</dbReference>
<dbReference type="GO" id="GO:0004190">
    <property type="term" value="F:aspartic-type endopeptidase activity"/>
    <property type="evidence" value="ECO:0007669"/>
    <property type="project" value="InterPro"/>
</dbReference>
<dbReference type="Gene3D" id="2.40.70.10">
    <property type="entry name" value="Acid Proteases"/>
    <property type="match status" value="1"/>
</dbReference>
<dbReference type="InterPro" id="IPR001969">
    <property type="entry name" value="Aspartic_peptidase_AS"/>
</dbReference>
<evidence type="ECO:0000313" key="1">
    <source>
        <dbReference type="EMBL" id="CAA7045917.1"/>
    </source>
</evidence>
<evidence type="ECO:0000313" key="3">
    <source>
        <dbReference type="Proteomes" id="UP000467841"/>
    </source>
</evidence>
<name>A0A6D2KTS3_9BRAS</name>
<dbReference type="CDD" id="cd00303">
    <property type="entry name" value="retropepsin_like"/>
    <property type="match status" value="1"/>
</dbReference>
<proteinExistence type="predicted"/>
<dbReference type="OrthoDB" id="1934862at2759"/>
<dbReference type="SUPFAM" id="SSF50630">
    <property type="entry name" value="Acid proteases"/>
    <property type="match status" value="1"/>
</dbReference>
<reference evidence="2 3" key="1">
    <citation type="submission" date="2020-01" db="EMBL/GenBank/DDBJ databases">
        <authorList>
            <person name="Mishra B."/>
        </authorList>
    </citation>
    <scope>NUCLEOTIDE SEQUENCE [LARGE SCALE GENOMIC DNA]</scope>
</reference>
<dbReference type="EMBL" id="CACVBM020001652">
    <property type="protein sequence ID" value="CAA7056758.1"/>
    <property type="molecule type" value="Genomic_DNA"/>
</dbReference>
<dbReference type="Proteomes" id="UP000467841">
    <property type="component" value="Unassembled WGS sequence"/>
</dbReference>
<accession>A0A6D2KTS3</accession>
<sequence>MEGESEEEERDSAKPEEDVPQISLYALIGWSAPKTLRISATVNKKNVVALVDSGSTHNFISEKAADRLNLQITRTSPFVVRVANGSPLQCHGQYRDVQVTMGETMEFDLEGKRCILRGISNTPIHAADAREFAKEIRQGHEVFAIYVSSDGTKIQPIGDTSNTTGRIQLNFPDSFMNLEDKVLLEDGSNDETVSVVIDNDAELDKRSRSRSGKTKLQVID</sequence>
<dbReference type="Pfam" id="PF13975">
    <property type="entry name" value="gag-asp_proteas"/>
    <property type="match status" value="1"/>
</dbReference>
<dbReference type="EMBL" id="CACVBM020001332">
    <property type="protein sequence ID" value="CAA7045917.1"/>
    <property type="molecule type" value="Genomic_DNA"/>
</dbReference>
<keyword evidence="3" id="KW-1185">Reference proteome</keyword>
<gene>
    <name evidence="1" type="ORF">MERR_LOCUS33152</name>
    <name evidence="2" type="ORF">MERR_LOCUS43994</name>
</gene>
<dbReference type="GO" id="GO:0006508">
    <property type="term" value="P:proteolysis"/>
    <property type="evidence" value="ECO:0007669"/>
    <property type="project" value="InterPro"/>
</dbReference>
<dbReference type="AlphaFoldDB" id="A0A6D2KTS3"/>
<evidence type="ECO:0000313" key="2">
    <source>
        <dbReference type="EMBL" id="CAA7056758.1"/>
    </source>
</evidence>
<dbReference type="PROSITE" id="PS00141">
    <property type="entry name" value="ASP_PROTEASE"/>
    <property type="match status" value="1"/>
</dbReference>
<protein>
    <submittedName>
        <fullName evidence="2">Uncharacterized protein</fullName>
    </submittedName>
</protein>
<organism evidence="2 3">
    <name type="scientific">Microthlaspi erraticum</name>
    <dbReference type="NCBI Taxonomy" id="1685480"/>
    <lineage>
        <taxon>Eukaryota</taxon>
        <taxon>Viridiplantae</taxon>
        <taxon>Streptophyta</taxon>
        <taxon>Embryophyta</taxon>
        <taxon>Tracheophyta</taxon>
        <taxon>Spermatophyta</taxon>
        <taxon>Magnoliopsida</taxon>
        <taxon>eudicotyledons</taxon>
        <taxon>Gunneridae</taxon>
        <taxon>Pentapetalae</taxon>
        <taxon>rosids</taxon>
        <taxon>malvids</taxon>
        <taxon>Brassicales</taxon>
        <taxon>Brassicaceae</taxon>
        <taxon>Coluteocarpeae</taxon>
        <taxon>Microthlaspi</taxon>
    </lineage>
</organism>